<name>N1PWX4_DOTSN</name>
<feature type="compositionally biased region" description="Low complexity" evidence="1">
    <location>
        <begin position="89"/>
        <end position="106"/>
    </location>
</feature>
<feature type="compositionally biased region" description="Basic and acidic residues" evidence="1">
    <location>
        <begin position="111"/>
        <end position="130"/>
    </location>
</feature>
<reference evidence="2 3" key="2">
    <citation type="journal article" date="2012" name="PLoS Pathog.">
        <title>Diverse lifestyles and strategies of plant pathogenesis encoded in the genomes of eighteen Dothideomycetes fungi.</title>
        <authorList>
            <person name="Ohm R.A."/>
            <person name="Feau N."/>
            <person name="Henrissat B."/>
            <person name="Schoch C.L."/>
            <person name="Horwitz B.A."/>
            <person name="Barry K.W."/>
            <person name="Condon B.J."/>
            <person name="Copeland A.C."/>
            <person name="Dhillon B."/>
            <person name="Glaser F."/>
            <person name="Hesse C.N."/>
            <person name="Kosti I."/>
            <person name="LaButti K."/>
            <person name="Lindquist E.A."/>
            <person name="Lucas S."/>
            <person name="Salamov A.A."/>
            <person name="Bradshaw R.E."/>
            <person name="Ciuffetti L."/>
            <person name="Hamelin R.C."/>
            <person name="Kema G.H.J."/>
            <person name="Lawrence C."/>
            <person name="Scott J.A."/>
            <person name="Spatafora J.W."/>
            <person name="Turgeon B.G."/>
            <person name="de Wit P.J.G.M."/>
            <person name="Zhong S."/>
            <person name="Goodwin S.B."/>
            <person name="Grigoriev I.V."/>
        </authorList>
    </citation>
    <scope>NUCLEOTIDE SEQUENCE [LARGE SCALE GENOMIC DNA]</scope>
    <source>
        <strain evidence="3">NZE10 / CBS 128990</strain>
    </source>
</reference>
<reference evidence="3" key="1">
    <citation type="journal article" date="2012" name="PLoS Genet.">
        <title>The genomes of the fungal plant pathogens Cladosporium fulvum and Dothistroma septosporum reveal adaptation to different hosts and lifestyles but also signatures of common ancestry.</title>
        <authorList>
            <person name="de Wit P.J.G.M."/>
            <person name="van der Burgt A."/>
            <person name="Oekmen B."/>
            <person name="Stergiopoulos I."/>
            <person name="Abd-Elsalam K.A."/>
            <person name="Aerts A.L."/>
            <person name="Bahkali A.H."/>
            <person name="Beenen H.G."/>
            <person name="Chettri P."/>
            <person name="Cox M.P."/>
            <person name="Datema E."/>
            <person name="de Vries R.P."/>
            <person name="Dhillon B."/>
            <person name="Ganley A.R."/>
            <person name="Griffiths S.A."/>
            <person name="Guo Y."/>
            <person name="Hamelin R.C."/>
            <person name="Henrissat B."/>
            <person name="Kabir M.S."/>
            <person name="Jashni M.K."/>
            <person name="Kema G."/>
            <person name="Klaubauf S."/>
            <person name="Lapidus A."/>
            <person name="Levasseur A."/>
            <person name="Lindquist E."/>
            <person name="Mehrabi R."/>
            <person name="Ohm R.A."/>
            <person name="Owen T.J."/>
            <person name="Salamov A."/>
            <person name="Schwelm A."/>
            <person name="Schijlen E."/>
            <person name="Sun H."/>
            <person name="van den Burg H.A."/>
            <person name="van Ham R.C.H.J."/>
            <person name="Zhang S."/>
            <person name="Goodwin S.B."/>
            <person name="Grigoriev I.V."/>
            <person name="Collemare J."/>
            <person name="Bradshaw R.E."/>
        </authorList>
    </citation>
    <scope>NUCLEOTIDE SEQUENCE [LARGE SCALE GENOMIC DNA]</scope>
    <source>
        <strain evidence="3">NZE10 / CBS 128990</strain>
    </source>
</reference>
<dbReference type="AlphaFoldDB" id="N1PWX4"/>
<dbReference type="OMA" id="WVRFLVM"/>
<accession>N1PWX4</accession>
<evidence type="ECO:0000313" key="2">
    <source>
        <dbReference type="EMBL" id="EME46910.1"/>
    </source>
</evidence>
<feature type="region of interest" description="Disordered" evidence="1">
    <location>
        <begin position="83"/>
        <end position="149"/>
    </location>
</feature>
<evidence type="ECO:0000256" key="1">
    <source>
        <dbReference type="SAM" id="MobiDB-lite"/>
    </source>
</evidence>
<sequence>MPQRQGRRRAAMYNTPQIRNGGFGALQVEAITNRPLSIARRHLAASQLRMRDIEPDELSSSEWVRFLVMEGAERDRFISDFARRRRDSSGSSSSSSSNDDYTYSFSQDRQTQYDKAEEARLEAEEARREGMSVPMPVAPTPTPAFPARGSTPLVSMWARHLDELEQNERTDNEPSTYNAMRPMHARRGVDENDVPPPAYHSVVRPGTPPPAYAPRSDDEGDGSERPNRLRRWSNNILLTRLSPGRE</sequence>
<dbReference type="Proteomes" id="UP000016933">
    <property type="component" value="Unassembled WGS sequence"/>
</dbReference>
<gene>
    <name evidence="2" type="ORF">DOTSEDRAFT_70755</name>
</gene>
<dbReference type="HOGENOM" id="CLU_1230762_0_0_1"/>
<feature type="region of interest" description="Disordered" evidence="1">
    <location>
        <begin position="166"/>
        <end position="246"/>
    </location>
</feature>
<protein>
    <submittedName>
        <fullName evidence="2">Uncharacterized protein</fullName>
    </submittedName>
</protein>
<evidence type="ECO:0000313" key="3">
    <source>
        <dbReference type="Proteomes" id="UP000016933"/>
    </source>
</evidence>
<organism evidence="2 3">
    <name type="scientific">Dothistroma septosporum (strain NZE10 / CBS 128990)</name>
    <name type="common">Red band needle blight fungus</name>
    <name type="synonym">Mycosphaerella pini</name>
    <dbReference type="NCBI Taxonomy" id="675120"/>
    <lineage>
        <taxon>Eukaryota</taxon>
        <taxon>Fungi</taxon>
        <taxon>Dikarya</taxon>
        <taxon>Ascomycota</taxon>
        <taxon>Pezizomycotina</taxon>
        <taxon>Dothideomycetes</taxon>
        <taxon>Dothideomycetidae</taxon>
        <taxon>Mycosphaerellales</taxon>
        <taxon>Mycosphaerellaceae</taxon>
        <taxon>Dothistroma</taxon>
    </lineage>
</organism>
<dbReference type="OrthoDB" id="3921182at2759"/>
<dbReference type="EMBL" id="KB446537">
    <property type="protein sequence ID" value="EME46910.1"/>
    <property type="molecule type" value="Genomic_DNA"/>
</dbReference>
<dbReference type="eggNOG" id="ENOG502R8VS">
    <property type="taxonomic scope" value="Eukaryota"/>
</dbReference>
<keyword evidence="3" id="KW-1185">Reference proteome</keyword>
<proteinExistence type="predicted"/>